<keyword evidence="9" id="KW-1185">Reference proteome</keyword>
<keyword evidence="2" id="KW-0805">Transcription regulation</keyword>
<dbReference type="GO" id="GO:0005634">
    <property type="term" value="C:nucleus"/>
    <property type="evidence" value="ECO:0007669"/>
    <property type="project" value="UniProtKB-SubCell"/>
</dbReference>
<feature type="region of interest" description="Disordered" evidence="5">
    <location>
        <begin position="716"/>
        <end position="767"/>
    </location>
</feature>
<feature type="region of interest" description="Disordered" evidence="5">
    <location>
        <begin position="669"/>
        <end position="698"/>
    </location>
</feature>
<dbReference type="SUPFAM" id="SSF46689">
    <property type="entry name" value="Homeodomain-like"/>
    <property type="match status" value="1"/>
</dbReference>
<feature type="region of interest" description="Disordered" evidence="5">
    <location>
        <begin position="529"/>
        <end position="604"/>
    </location>
</feature>
<reference evidence="8" key="1">
    <citation type="submission" date="2020-06" db="EMBL/GenBank/DDBJ databases">
        <authorList>
            <person name="Li T."/>
            <person name="Hu X."/>
            <person name="Zhang T."/>
            <person name="Song X."/>
            <person name="Zhang H."/>
            <person name="Dai N."/>
            <person name="Sheng W."/>
            <person name="Hou X."/>
            <person name="Wei L."/>
        </authorList>
    </citation>
    <scope>NUCLEOTIDE SEQUENCE</scope>
    <source>
        <strain evidence="8">3651</strain>
        <tissue evidence="8">Leaf</tissue>
    </source>
</reference>
<feature type="compositionally biased region" description="Basic and acidic residues" evidence="5">
    <location>
        <begin position="576"/>
        <end position="586"/>
    </location>
</feature>
<evidence type="ECO:0008006" key="10">
    <source>
        <dbReference type="Google" id="ProtNLM"/>
    </source>
</evidence>
<organism evidence="8 9">
    <name type="scientific">Sesamum alatum</name>
    <dbReference type="NCBI Taxonomy" id="300844"/>
    <lineage>
        <taxon>Eukaryota</taxon>
        <taxon>Viridiplantae</taxon>
        <taxon>Streptophyta</taxon>
        <taxon>Embryophyta</taxon>
        <taxon>Tracheophyta</taxon>
        <taxon>Spermatophyta</taxon>
        <taxon>Magnoliopsida</taxon>
        <taxon>eudicotyledons</taxon>
        <taxon>Gunneridae</taxon>
        <taxon>Pentapetalae</taxon>
        <taxon>asterids</taxon>
        <taxon>lamiids</taxon>
        <taxon>Lamiales</taxon>
        <taxon>Pedaliaceae</taxon>
        <taxon>Sesamum</taxon>
    </lineage>
</organism>
<reference evidence="8" key="2">
    <citation type="journal article" date="2024" name="Plant">
        <title>Genomic evolution and insights into agronomic trait innovations of Sesamum species.</title>
        <authorList>
            <person name="Miao H."/>
            <person name="Wang L."/>
            <person name="Qu L."/>
            <person name="Liu H."/>
            <person name="Sun Y."/>
            <person name="Le M."/>
            <person name="Wang Q."/>
            <person name="Wei S."/>
            <person name="Zheng Y."/>
            <person name="Lin W."/>
            <person name="Duan Y."/>
            <person name="Cao H."/>
            <person name="Xiong S."/>
            <person name="Wang X."/>
            <person name="Wei L."/>
            <person name="Li C."/>
            <person name="Ma Q."/>
            <person name="Ju M."/>
            <person name="Zhao R."/>
            <person name="Li G."/>
            <person name="Mu C."/>
            <person name="Tian Q."/>
            <person name="Mei H."/>
            <person name="Zhang T."/>
            <person name="Gao T."/>
            <person name="Zhang H."/>
        </authorList>
    </citation>
    <scope>NUCLEOTIDE SEQUENCE</scope>
    <source>
        <strain evidence="8">3651</strain>
    </source>
</reference>
<evidence type="ECO:0000256" key="3">
    <source>
        <dbReference type="ARBA" id="ARBA00023163"/>
    </source>
</evidence>
<dbReference type="Gene3D" id="1.10.10.60">
    <property type="entry name" value="Homeodomain-like"/>
    <property type="match status" value="1"/>
</dbReference>
<dbReference type="Pfam" id="PF25826">
    <property type="entry name" value="DUF7952"/>
    <property type="match status" value="1"/>
</dbReference>
<dbReference type="InterPro" id="IPR056067">
    <property type="entry name" value="DUF7650"/>
</dbReference>
<feature type="compositionally biased region" description="Basic and acidic residues" evidence="5">
    <location>
        <begin position="439"/>
        <end position="449"/>
    </location>
</feature>
<dbReference type="InterPro" id="IPR057712">
    <property type="entry name" value="DUF7952"/>
</dbReference>
<comment type="caution">
    <text evidence="8">The sequence shown here is derived from an EMBL/GenBank/DDBJ whole genome shotgun (WGS) entry which is preliminary data.</text>
</comment>
<evidence type="ECO:0000313" key="8">
    <source>
        <dbReference type="EMBL" id="KAK4433924.1"/>
    </source>
</evidence>
<gene>
    <name evidence="8" type="ORF">Salat_0555100</name>
</gene>
<dbReference type="PANTHER" id="PTHR13859:SF11">
    <property type="entry name" value="GRUNGE, ISOFORM J"/>
    <property type="match status" value="1"/>
</dbReference>
<evidence type="ECO:0000256" key="2">
    <source>
        <dbReference type="ARBA" id="ARBA00023015"/>
    </source>
</evidence>
<feature type="compositionally biased region" description="Polar residues" evidence="5">
    <location>
        <begin position="669"/>
        <end position="682"/>
    </location>
</feature>
<dbReference type="Pfam" id="PF24662">
    <property type="entry name" value="DUF7650"/>
    <property type="match status" value="1"/>
</dbReference>
<evidence type="ECO:0000256" key="1">
    <source>
        <dbReference type="ARBA" id="ARBA00004123"/>
    </source>
</evidence>
<feature type="compositionally biased region" description="Basic residues" evidence="5">
    <location>
        <begin position="541"/>
        <end position="552"/>
    </location>
</feature>
<protein>
    <recommendedName>
        <fullName evidence="10">SANT domain-containing protein</fullName>
    </recommendedName>
</protein>
<feature type="domain" description="DUF7952" evidence="7">
    <location>
        <begin position="171"/>
        <end position="301"/>
    </location>
</feature>
<feature type="compositionally biased region" description="Polar residues" evidence="5">
    <location>
        <begin position="827"/>
        <end position="836"/>
    </location>
</feature>
<dbReference type="Proteomes" id="UP001293254">
    <property type="component" value="Unassembled WGS sequence"/>
</dbReference>
<evidence type="ECO:0000313" key="9">
    <source>
        <dbReference type="Proteomes" id="UP001293254"/>
    </source>
</evidence>
<feature type="region of interest" description="Disordered" evidence="5">
    <location>
        <begin position="431"/>
        <end position="482"/>
    </location>
</feature>
<evidence type="ECO:0000256" key="5">
    <source>
        <dbReference type="SAM" id="MobiDB-lite"/>
    </source>
</evidence>
<dbReference type="AlphaFoldDB" id="A0AAE2CTU2"/>
<sequence>MASIPLGRNGDCTEIPREQFLRPNSADCGEARVCPLIPSDSYDADDVFGEPDVLPRIGDEYQAELPQLLGEPANISCSRTHPHQKSLVIPIPLTWISSMKHEGPEIVSDSNGPDSENIAETSTYSGGEIGASHYSMKPNEEAQNLPSGKSILEGSGGGHSFLVPGSLSQSWSETEKASFLLGLYIFEKNFVELKRFVETKEMGAILSFYYGEFYHSDEYLRWSEGRTVRTKKCVYGQRIFSGLRQQELLSRLLPRVSEEHRSALLEVSKKFGEEKMLLVDYVSSLKALVGMNVLVEAVAIGRGKQDLTAWALEPLRSNQAIPVRPEIPIGKECSSLTTTEIIKILSGDYRLSKARSNDLFWESVWPRLLARGWHSEQPQNRRHVAGSSKHCLVFLMPGIKKFSRRKLTKGLHYFDCVTDVLSKVGQEPGLIELDNEEAGGNKKDEEHERPGKKKSKEDENDLPTRQRRSYLQPRISHSSMDGTKFTVVDTSLSDGKVIERRSLPSETSDTLLISHVHTAESDTTNIITPDACVADNPTAKPGRKTLPARKKHDGNSSYQDPHTVYPDISKTSGPDLENKEGLIDKRQSRKVPKPHLSRKQEQGDVDYTASISKRCRRLTANGRDEARDGVIRSSVAPRSGNSMSYCSSGTRECNEHVSSQVRTCQDKFTSASSSKGSPNESIECNPVGRIHAKVPSPEKPRTHFLIDLNLPTSPEIENCSDATDSRIDQNDGSIEPGNHCLPKSSDIEARTEQPSTVNPLRHSTRNRPPTTRALEAVADGYLTVNRRRRSRDTNIASRPSQRARRVVAPNDSPNSSMASHIEEAENGVSNTGNDNMFSKFHIPTEANKESVPRQ</sequence>
<evidence type="ECO:0000259" key="7">
    <source>
        <dbReference type="Pfam" id="PF25826"/>
    </source>
</evidence>
<comment type="subcellular location">
    <subcellularLocation>
        <location evidence="1">Nucleus</location>
    </subcellularLocation>
</comment>
<feature type="region of interest" description="Disordered" evidence="5">
    <location>
        <begin position="786"/>
        <end position="854"/>
    </location>
</feature>
<evidence type="ECO:0000256" key="4">
    <source>
        <dbReference type="ARBA" id="ARBA00023242"/>
    </source>
</evidence>
<proteinExistence type="predicted"/>
<keyword evidence="3" id="KW-0804">Transcription</keyword>
<dbReference type="PANTHER" id="PTHR13859">
    <property type="entry name" value="ATROPHIN-RELATED"/>
    <property type="match status" value="1"/>
</dbReference>
<dbReference type="GO" id="GO:0003714">
    <property type="term" value="F:transcription corepressor activity"/>
    <property type="evidence" value="ECO:0007669"/>
    <property type="project" value="TreeGrafter"/>
</dbReference>
<keyword evidence="4" id="KW-0539">Nucleus</keyword>
<dbReference type="InterPro" id="IPR009057">
    <property type="entry name" value="Homeodomain-like_sf"/>
</dbReference>
<dbReference type="EMBL" id="JACGWO010000002">
    <property type="protein sequence ID" value="KAK4433924.1"/>
    <property type="molecule type" value="Genomic_DNA"/>
</dbReference>
<evidence type="ECO:0000259" key="6">
    <source>
        <dbReference type="Pfam" id="PF24662"/>
    </source>
</evidence>
<name>A0AAE2CTU2_9LAMI</name>
<accession>A0AAE2CTU2</accession>
<feature type="compositionally biased region" description="Basic residues" evidence="5">
    <location>
        <begin position="587"/>
        <end position="597"/>
    </location>
</feature>
<feature type="domain" description="DUF7650" evidence="6">
    <location>
        <begin position="339"/>
        <end position="428"/>
    </location>
</feature>